<dbReference type="InterPro" id="IPR002035">
    <property type="entry name" value="VWF_A"/>
</dbReference>
<dbReference type="SMART" id="SM00327">
    <property type="entry name" value="VWA"/>
    <property type="match status" value="1"/>
</dbReference>
<gene>
    <name evidence="2" type="ORF">AT268_31185</name>
</gene>
<feature type="domain" description="VWFA" evidence="1">
    <location>
        <begin position="27"/>
        <end position="239"/>
    </location>
</feature>
<sequence>MAISLEKKTEIAKIVLEKKNLKGVIAEVVFVVDGSTSMERLYINHTVQDVTESALAVGLNIDANNSIDIYGFGRSHKHIGAVSKENYKNFIQNVFLRKFSLEGATFYAGVMQEIVNKYGTKSVQKPVESKGGFLSKLFGGNAKVETVEKPIPAKYPTFVVFITDGDNFNEDKAPTKRIIRESSDQPIFWQFVGIGERGSFAFLEDLDNMGGRVIDNANFVQFTREEINNMSPEELLEKLMNEFPSWIKEAKAHGFIQ</sequence>
<dbReference type="Gene3D" id="3.40.50.410">
    <property type="entry name" value="von Willebrand factor, type A domain"/>
    <property type="match status" value="1"/>
</dbReference>
<dbReference type="Pfam" id="PF10138">
    <property type="entry name" value="vWA-TerF-like"/>
    <property type="match status" value="2"/>
</dbReference>
<proteinExistence type="predicted"/>
<comment type="caution">
    <text evidence="2">The sequence shown here is derived from an EMBL/GenBank/DDBJ whole genome shotgun (WGS) entry which is preliminary data.</text>
</comment>
<accession>A0A9X0MJS2</accession>
<dbReference type="AlphaFoldDB" id="A0A9X0MJS2"/>
<dbReference type="InterPro" id="IPR036465">
    <property type="entry name" value="vWFA_dom_sf"/>
</dbReference>
<dbReference type="Proteomes" id="UP000075476">
    <property type="component" value="Unassembled WGS sequence"/>
</dbReference>
<dbReference type="SUPFAM" id="SSF53300">
    <property type="entry name" value="vWA-like"/>
    <property type="match status" value="1"/>
</dbReference>
<evidence type="ECO:0000313" key="3">
    <source>
        <dbReference type="Proteomes" id="UP000075476"/>
    </source>
</evidence>
<dbReference type="PROSITE" id="PS50234">
    <property type="entry name" value="VWFA"/>
    <property type="match status" value="1"/>
</dbReference>
<name>A0A9X0MJS2_BACCE</name>
<dbReference type="RefSeq" id="WP_061662349.1">
    <property type="nucleotide sequence ID" value="NZ_LOMO01000001.1"/>
</dbReference>
<dbReference type="CDD" id="cd00198">
    <property type="entry name" value="vWFA"/>
    <property type="match status" value="1"/>
</dbReference>
<evidence type="ECO:0000313" key="2">
    <source>
        <dbReference type="EMBL" id="KXY51009.1"/>
    </source>
</evidence>
<organism evidence="2 3">
    <name type="scientific">Bacillus cereus</name>
    <dbReference type="NCBI Taxonomy" id="1396"/>
    <lineage>
        <taxon>Bacteria</taxon>
        <taxon>Bacillati</taxon>
        <taxon>Bacillota</taxon>
        <taxon>Bacilli</taxon>
        <taxon>Bacillales</taxon>
        <taxon>Bacillaceae</taxon>
        <taxon>Bacillus</taxon>
        <taxon>Bacillus cereus group</taxon>
    </lineage>
</organism>
<dbReference type="EMBL" id="LOMO01000001">
    <property type="protein sequence ID" value="KXY51009.1"/>
    <property type="molecule type" value="Genomic_DNA"/>
</dbReference>
<dbReference type="InterPro" id="IPR019303">
    <property type="entry name" value="vWA_TerF_C"/>
</dbReference>
<evidence type="ECO:0000259" key="1">
    <source>
        <dbReference type="PROSITE" id="PS50234"/>
    </source>
</evidence>
<protein>
    <submittedName>
        <fullName evidence="2">Tellurium resistance protein</fullName>
    </submittedName>
</protein>
<reference evidence="2 3" key="1">
    <citation type="submission" date="2015-12" db="EMBL/GenBank/DDBJ databases">
        <title>Bacillus cereus Group isolate.</title>
        <authorList>
            <person name="Kovac J."/>
        </authorList>
    </citation>
    <scope>NUCLEOTIDE SEQUENCE [LARGE SCALE GENOMIC DNA]</scope>
    <source>
        <strain evidence="2 3">FSL K6-0073</strain>
    </source>
</reference>